<protein>
    <submittedName>
        <fullName evidence="3">Uncharacterized protein</fullName>
    </submittedName>
</protein>
<dbReference type="EnsemblMetazoa" id="AFAF014006-RA">
    <property type="protein sequence ID" value="AFAF014006-PA"/>
    <property type="gene ID" value="AFAF014006"/>
</dbReference>
<keyword evidence="4" id="KW-1185">Reference proteome</keyword>
<evidence type="ECO:0000313" key="3">
    <source>
        <dbReference type="EnsemblMetazoa" id="AFAF014006-PA"/>
    </source>
</evidence>
<evidence type="ECO:0000256" key="2">
    <source>
        <dbReference type="SAM" id="Phobius"/>
    </source>
</evidence>
<dbReference type="AlphaFoldDB" id="A0A182QP06"/>
<reference evidence="4" key="1">
    <citation type="submission" date="2014-01" db="EMBL/GenBank/DDBJ databases">
        <title>The Genome Sequence of Anopheles farauti FAR1 (V2).</title>
        <authorList>
            <consortium name="The Broad Institute Genomics Platform"/>
            <person name="Neafsey D.E."/>
            <person name="Besansky N."/>
            <person name="Howell P."/>
            <person name="Walton C."/>
            <person name="Young S.K."/>
            <person name="Zeng Q."/>
            <person name="Gargeya S."/>
            <person name="Fitzgerald M."/>
            <person name="Haas B."/>
            <person name="Abouelleil A."/>
            <person name="Allen A.W."/>
            <person name="Alvarado L."/>
            <person name="Arachchi H.M."/>
            <person name="Berlin A.M."/>
            <person name="Chapman S.B."/>
            <person name="Gainer-Dewar J."/>
            <person name="Goldberg J."/>
            <person name="Griggs A."/>
            <person name="Gujja S."/>
            <person name="Hansen M."/>
            <person name="Howarth C."/>
            <person name="Imamovic A."/>
            <person name="Ireland A."/>
            <person name="Larimer J."/>
            <person name="McCowan C."/>
            <person name="Murphy C."/>
            <person name="Pearson M."/>
            <person name="Poon T.W."/>
            <person name="Priest M."/>
            <person name="Roberts A."/>
            <person name="Saif S."/>
            <person name="Shea T."/>
            <person name="Sisk P."/>
            <person name="Sykes S."/>
            <person name="Wortman J."/>
            <person name="Nusbaum C."/>
            <person name="Birren B."/>
        </authorList>
    </citation>
    <scope>NUCLEOTIDE SEQUENCE [LARGE SCALE GENOMIC DNA]</scope>
    <source>
        <strain evidence="4">FAR1</strain>
    </source>
</reference>
<keyword evidence="2" id="KW-0812">Transmembrane</keyword>
<keyword evidence="2" id="KW-1133">Transmembrane helix</keyword>
<evidence type="ECO:0000313" key="4">
    <source>
        <dbReference type="Proteomes" id="UP000075886"/>
    </source>
</evidence>
<feature type="transmembrane region" description="Helical" evidence="2">
    <location>
        <begin position="180"/>
        <end position="204"/>
    </location>
</feature>
<evidence type="ECO:0000256" key="1">
    <source>
        <dbReference type="SAM" id="MobiDB-lite"/>
    </source>
</evidence>
<organism evidence="3 4">
    <name type="scientific">Anopheles farauti</name>
    <dbReference type="NCBI Taxonomy" id="69004"/>
    <lineage>
        <taxon>Eukaryota</taxon>
        <taxon>Metazoa</taxon>
        <taxon>Ecdysozoa</taxon>
        <taxon>Arthropoda</taxon>
        <taxon>Hexapoda</taxon>
        <taxon>Insecta</taxon>
        <taxon>Pterygota</taxon>
        <taxon>Neoptera</taxon>
        <taxon>Endopterygota</taxon>
        <taxon>Diptera</taxon>
        <taxon>Nematocera</taxon>
        <taxon>Culicoidea</taxon>
        <taxon>Culicidae</taxon>
        <taxon>Anophelinae</taxon>
        <taxon>Anopheles</taxon>
    </lineage>
</organism>
<feature type="region of interest" description="Disordered" evidence="1">
    <location>
        <begin position="1"/>
        <end position="20"/>
    </location>
</feature>
<dbReference type="Proteomes" id="UP000075886">
    <property type="component" value="Unassembled WGS sequence"/>
</dbReference>
<dbReference type="EMBL" id="AXCN02002112">
    <property type="status" value="NOT_ANNOTATED_CDS"/>
    <property type="molecule type" value="Genomic_DNA"/>
</dbReference>
<name>A0A182QP06_9DIPT</name>
<reference evidence="3" key="2">
    <citation type="submission" date="2020-05" db="UniProtKB">
        <authorList>
            <consortium name="EnsemblMetazoa"/>
        </authorList>
    </citation>
    <scope>IDENTIFICATION</scope>
    <source>
        <strain evidence="3">FAR1</strain>
    </source>
</reference>
<sequence length="443" mass="48541">MPSMPTPASPRSADADESLPDDCTELRLPFSAVLHRPFGRSERLGVCCPPGGPVILLVRFGTSGGTFRPLALDVLPLLPPELPMPMPRGRIWVGLWLQEVIGTGAGDAAPDWLRGIGLESSRRSRSDIERAGVTRWCSVPGGVAEMLRREETKAVNTLLSDHRTILGRVDLTVLQGRLKVWMWMWMVHHVHLALLLLLLLLLLLHPTAHAFLRLCHRRDRGELLHHRVVAEGALNRQGRVPCLHSTVLALQQFDLLVQQILRQREVERDLAALVSRASAGALGWFDSGGSSTGGVGGWSEGNRVYCCDRNAITGEVTEPGVPAASKPSSRHLQQHEHTQSHDRLSSLSLAPVVGAVLSTEPMSTPIPLSALPSFGDDAKRSSSSFWYIVVADDSTKTMGLIQLTAEWNRNNERYGPWLFPAATITTTTNTNTNAGRSRSNRNL</sequence>
<dbReference type="VEuPathDB" id="VectorBase:AFAF014006"/>
<accession>A0A182QP06</accession>
<keyword evidence="2" id="KW-0472">Membrane</keyword>
<proteinExistence type="predicted"/>
<feature type="compositionally biased region" description="Basic and acidic residues" evidence="1">
    <location>
        <begin position="333"/>
        <end position="344"/>
    </location>
</feature>
<feature type="region of interest" description="Disordered" evidence="1">
    <location>
        <begin position="316"/>
        <end position="344"/>
    </location>
</feature>